<keyword evidence="2" id="KW-1185">Reference proteome</keyword>
<proteinExistence type="predicted"/>
<dbReference type="InterPro" id="IPR029062">
    <property type="entry name" value="Class_I_gatase-like"/>
</dbReference>
<dbReference type="SUPFAM" id="SSF52317">
    <property type="entry name" value="Class I glutamine amidotransferase-like"/>
    <property type="match status" value="1"/>
</dbReference>
<dbReference type="AlphaFoldDB" id="A0A1L9BBB8"/>
<evidence type="ECO:0000313" key="2">
    <source>
        <dbReference type="Proteomes" id="UP000182229"/>
    </source>
</evidence>
<gene>
    <name evidence="1" type="ORF">BON30_18725</name>
</gene>
<protein>
    <submittedName>
        <fullName evidence="1">Uncharacterized protein</fullName>
    </submittedName>
</protein>
<sequence>MSRTPGRSEHPLFAPFAGRAEEGLTGAHFYRYMLLEAEGSGGGAAGATGAAGTSQVLAAYQDGAPAVAVARRGKGRVALFTSTVDRDWTDFPIRTSFLPLMQRFAAYLSGSLEEQRVRVGETLAVRPEGTQKVSALLRK</sequence>
<reference evidence="1 2" key="2">
    <citation type="submission" date="2016-12" db="EMBL/GenBank/DDBJ databases">
        <title>Draft Genome Sequence of Cystobacter ferrugineus Strain Cbfe23.</title>
        <authorList>
            <person name="Akbar S."/>
            <person name="Dowd S.E."/>
            <person name="Stevens D.C."/>
        </authorList>
    </citation>
    <scope>NUCLEOTIDE SEQUENCE [LARGE SCALE GENOMIC DNA]</scope>
    <source>
        <strain evidence="1 2">Cbfe23</strain>
    </source>
</reference>
<accession>A0A1L9BBB8</accession>
<name>A0A1L9BBB8_9BACT</name>
<dbReference type="STRING" id="83449.BON30_18725"/>
<reference evidence="2" key="1">
    <citation type="submission" date="2016-11" db="EMBL/GenBank/DDBJ databases">
        <authorList>
            <person name="Shukria A."/>
            <person name="Stevens D.C."/>
        </authorList>
    </citation>
    <scope>NUCLEOTIDE SEQUENCE [LARGE SCALE GENOMIC DNA]</scope>
    <source>
        <strain evidence="2">Cbfe23</strain>
    </source>
</reference>
<organism evidence="1 2">
    <name type="scientific">Cystobacter ferrugineus</name>
    <dbReference type="NCBI Taxonomy" id="83449"/>
    <lineage>
        <taxon>Bacteria</taxon>
        <taxon>Pseudomonadati</taxon>
        <taxon>Myxococcota</taxon>
        <taxon>Myxococcia</taxon>
        <taxon>Myxococcales</taxon>
        <taxon>Cystobacterineae</taxon>
        <taxon>Archangiaceae</taxon>
        <taxon>Cystobacter</taxon>
    </lineage>
</organism>
<dbReference type="PANTHER" id="PTHR37464:SF1">
    <property type="entry name" value="BLL2463 PROTEIN"/>
    <property type="match status" value="1"/>
</dbReference>
<dbReference type="Proteomes" id="UP000182229">
    <property type="component" value="Unassembled WGS sequence"/>
</dbReference>
<evidence type="ECO:0000313" key="1">
    <source>
        <dbReference type="EMBL" id="OJH39531.1"/>
    </source>
</evidence>
<dbReference type="EMBL" id="MPIN01000004">
    <property type="protein sequence ID" value="OJH39531.1"/>
    <property type="molecule type" value="Genomic_DNA"/>
</dbReference>
<comment type="caution">
    <text evidence="1">The sequence shown here is derived from an EMBL/GenBank/DDBJ whole genome shotgun (WGS) entry which is preliminary data.</text>
</comment>
<dbReference type="PANTHER" id="PTHR37464">
    <property type="entry name" value="BLL2463 PROTEIN"/>
    <property type="match status" value="1"/>
</dbReference>
<dbReference type="Gene3D" id="3.40.50.880">
    <property type="match status" value="1"/>
</dbReference>